<dbReference type="Gene3D" id="3.30.70.330">
    <property type="match status" value="2"/>
</dbReference>
<dbReference type="AlphaFoldDB" id="A0A0B2UKA0"/>
<sequence>MNDSGSYSCTPYQGINSPDAHKLFVTNIPSKVGKHLIYELLIQVSKVESLYYNQTKGYCFATYKTHSELEYTCNVLKGVKLYGKRIYFGMAEQQSRVIVKNIGSEVDDVLLWNVFSKFGSCYVEITDQRTALITYRKKEHASRAVSIGNGQAVGNSNVIVEHTK</sequence>
<dbReference type="STRING" id="1354746.A0A0B2UKA0"/>
<evidence type="ECO:0000256" key="2">
    <source>
        <dbReference type="ARBA" id="ARBA00022884"/>
    </source>
</evidence>
<proteinExistence type="predicted"/>
<evidence type="ECO:0000259" key="5">
    <source>
        <dbReference type="PROSITE" id="PS50102"/>
    </source>
</evidence>
<keyword evidence="7" id="KW-1185">Reference proteome</keyword>
<evidence type="ECO:0000256" key="3">
    <source>
        <dbReference type="ARBA" id="ARBA00023242"/>
    </source>
</evidence>
<dbReference type="RefSeq" id="XP_014563472.1">
    <property type="nucleotide sequence ID" value="XM_014707986.1"/>
</dbReference>
<name>A0A0B2UKA0_9MICR</name>
<reference evidence="6 7" key="1">
    <citation type="journal article" date="2014" name="MBio">
        <title>The Ordospora colligata genome; evolution of extreme reduction in microsporidia and host-to-parasite horizontal gene transfer.</title>
        <authorList>
            <person name="Pombert J.-F."/>
            <person name="Haag K.L."/>
            <person name="Beidas S."/>
            <person name="Ebert D."/>
            <person name="Keeling P.J."/>
        </authorList>
    </citation>
    <scope>NUCLEOTIDE SEQUENCE [LARGE SCALE GENOMIC DNA]</scope>
    <source>
        <strain evidence="6 7">OC4</strain>
    </source>
</reference>
<keyword evidence="3" id="KW-0539">Nucleus</keyword>
<dbReference type="PROSITE" id="PS50102">
    <property type="entry name" value="RRM"/>
    <property type="match status" value="2"/>
</dbReference>
<protein>
    <recommendedName>
        <fullName evidence="5">RRM domain-containing protein</fullName>
    </recommendedName>
</protein>
<dbReference type="HOGENOM" id="CLU_1619551_0_0_1"/>
<dbReference type="GO" id="GO:0005654">
    <property type="term" value="C:nucleoplasm"/>
    <property type="evidence" value="ECO:0007669"/>
    <property type="project" value="UniProtKB-SubCell"/>
</dbReference>
<dbReference type="PANTHER" id="PTHR13798">
    <property type="entry name" value="RNA BINDING MOTIF RBM PROTEIN -RELATED"/>
    <property type="match status" value="1"/>
</dbReference>
<comment type="subcellular location">
    <subcellularLocation>
        <location evidence="1">Nucleus</location>
        <location evidence="1">Nucleoplasm</location>
    </subcellularLocation>
</comment>
<dbReference type="InterPro" id="IPR012677">
    <property type="entry name" value="Nucleotide-bd_a/b_plait_sf"/>
</dbReference>
<evidence type="ECO:0000313" key="7">
    <source>
        <dbReference type="Proteomes" id="UP000031056"/>
    </source>
</evidence>
<dbReference type="EMBL" id="JOKQ01000008">
    <property type="protein sequence ID" value="KHN69430.1"/>
    <property type="molecule type" value="Genomic_DNA"/>
</dbReference>
<dbReference type="GO" id="GO:0003723">
    <property type="term" value="F:RNA binding"/>
    <property type="evidence" value="ECO:0007669"/>
    <property type="project" value="UniProtKB-UniRule"/>
</dbReference>
<dbReference type="SUPFAM" id="SSF54928">
    <property type="entry name" value="RNA-binding domain, RBD"/>
    <property type="match status" value="1"/>
</dbReference>
<dbReference type="VEuPathDB" id="MicrosporidiaDB:M896_081700"/>
<dbReference type="PANTHER" id="PTHR13798:SF11">
    <property type="entry name" value="RNA-BINDING PROTEIN 7-RELATED"/>
    <property type="match status" value="1"/>
</dbReference>
<comment type="caution">
    <text evidence="6">The sequence shown here is derived from an EMBL/GenBank/DDBJ whole genome shotgun (WGS) entry which is preliminary data.</text>
</comment>
<gene>
    <name evidence="6" type="ORF">M896_081700</name>
</gene>
<organism evidence="6 7">
    <name type="scientific">Ordospora colligata OC4</name>
    <dbReference type="NCBI Taxonomy" id="1354746"/>
    <lineage>
        <taxon>Eukaryota</taxon>
        <taxon>Fungi</taxon>
        <taxon>Fungi incertae sedis</taxon>
        <taxon>Microsporidia</taxon>
        <taxon>Ordosporidae</taxon>
        <taxon>Ordospora</taxon>
    </lineage>
</organism>
<dbReference type="InterPro" id="IPR000504">
    <property type="entry name" value="RRM_dom"/>
</dbReference>
<evidence type="ECO:0000256" key="4">
    <source>
        <dbReference type="PROSITE-ProRule" id="PRU00176"/>
    </source>
</evidence>
<feature type="domain" description="RRM" evidence="5">
    <location>
        <begin position="95"/>
        <end position="164"/>
    </location>
</feature>
<feature type="domain" description="RRM" evidence="5">
    <location>
        <begin position="21"/>
        <end position="93"/>
    </location>
</feature>
<dbReference type="InParanoid" id="A0A0B2UKA0"/>
<dbReference type="Proteomes" id="UP000031056">
    <property type="component" value="Unassembled WGS sequence"/>
</dbReference>
<dbReference type="SMART" id="SM00360">
    <property type="entry name" value="RRM"/>
    <property type="match status" value="2"/>
</dbReference>
<dbReference type="Pfam" id="PF00076">
    <property type="entry name" value="RRM_1"/>
    <property type="match status" value="2"/>
</dbReference>
<dbReference type="GeneID" id="26262210"/>
<keyword evidence="2 4" id="KW-0694">RNA-binding</keyword>
<accession>A0A0B2UKA0</accession>
<dbReference type="OrthoDB" id="2189300at2759"/>
<dbReference type="CDD" id="cd00590">
    <property type="entry name" value="RRM_SF"/>
    <property type="match status" value="1"/>
</dbReference>
<dbReference type="InterPro" id="IPR035979">
    <property type="entry name" value="RBD_domain_sf"/>
</dbReference>
<evidence type="ECO:0000313" key="6">
    <source>
        <dbReference type="EMBL" id="KHN69430.1"/>
    </source>
</evidence>
<dbReference type="InterPro" id="IPR052285">
    <property type="entry name" value="NEXT_complex_subunit"/>
</dbReference>
<evidence type="ECO:0000256" key="1">
    <source>
        <dbReference type="ARBA" id="ARBA00004642"/>
    </source>
</evidence>